<proteinExistence type="predicted"/>
<reference evidence="1" key="1">
    <citation type="submission" date="2021-07" db="EMBL/GenBank/DDBJ databases">
        <authorList>
            <person name="Durling M."/>
        </authorList>
    </citation>
    <scope>NUCLEOTIDE SEQUENCE</scope>
</reference>
<name>A0A9N9PUI3_9HELO</name>
<evidence type="ECO:0000313" key="2">
    <source>
        <dbReference type="Proteomes" id="UP000696280"/>
    </source>
</evidence>
<dbReference type="Proteomes" id="UP000696280">
    <property type="component" value="Unassembled WGS sequence"/>
</dbReference>
<dbReference type="Gene3D" id="1.25.40.10">
    <property type="entry name" value="Tetratricopeptide repeat domain"/>
    <property type="match status" value="2"/>
</dbReference>
<protein>
    <submittedName>
        <fullName evidence="1">Uncharacterized protein</fullName>
    </submittedName>
</protein>
<keyword evidence="2" id="KW-1185">Reference proteome</keyword>
<dbReference type="AlphaFoldDB" id="A0A9N9PUI3"/>
<accession>A0A9N9PUI3</accession>
<dbReference type="InterPro" id="IPR011990">
    <property type="entry name" value="TPR-like_helical_dom_sf"/>
</dbReference>
<comment type="caution">
    <text evidence="1">The sequence shown here is derived from an EMBL/GenBank/DDBJ whole genome shotgun (WGS) entry which is preliminary data.</text>
</comment>
<dbReference type="SUPFAM" id="SSF48452">
    <property type="entry name" value="TPR-like"/>
    <property type="match status" value="2"/>
</dbReference>
<evidence type="ECO:0000313" key="1">
    <source>
        <dbReference type="EMBL" id="CAG8960291.1"/>
    </source>
</evidence>
<dbReference type="EMBL" id="CAJVRL010000097">
    <property type="protein sequence ID" value="CAG8960291.1"/>
    <property type="molecule type" value="Genomic_DNA"/>
</dbReference>
<sequence length="514" mass="58481">MATQWLSTKQKLEATGKSLALSLIGLLVFFSRDNIPESVFVLTGEGDGGGHIEIPDRFPALKELAKQDKLLEASSSLLSQSLISKVDEKKIFSINPSMYTIVFEAMTPSEKQESYENAAYLLYRNFPGKAKDGEDMKMRWNLCNTYFPHVLKHLERAEEGKVVKSEYSAQMIMNTVRYAWEIGDFGQVKSLLTKCHQACQEIKTVDTGLTEAEALHFAAWLNAKMGKLAPAKTPSEAVIMTKQALDLRLKRLPKDDPIIGGAYGNLAMFTIATAEYEDSLKYSQDCLDIRMLNEKNETTNISVTHNYFGWCYAKMGDNEKSRWDSWKVSGNFEDADACYKTAQEYYSKAEKSFKEGINVLEKNFGARARKGPQIIWPMYALRNLCLSLGREDEAYQLHTDAHNLGISLYGSTSPRVFIWQFKDAWHDYHKGKYALARQKSEALLNEMNRQSFYIGHVARTQYFLSRILEAQGDSVASQRFLDDAIKNAETLNGEGWRPTRGEQDFDDLVFFHDR</sequence>
<dbReference type="OrthoDB" id="6161812at2759"/>
<gene>
    <name evidence="1" type="ORF">HYFRA_00012811</name>
</gene>
<organism evidence="1 2">
    <name type="scientific">Hymenoscyphus fraxineus</name>
    <dbReference type="NCBI Taxonomy" id="746836"/>
    <lineage>
        <taxon>Eukaryota</taxon>
        <taxon>Fungi</taxon>
        <taxon>Dikarya</taxon>
        <taxon>Ascomycota</taxon>
        <taxon>Pezizomycotina</taxon>
        <taxon>Leotiomycetes</taxon>
        <taxon>Helotiales</taxon>
        <taxon>Helotiaceae</taxon>
        <taxon>Hymenoscyphus</taxon>
    </lineage>
</organism>